<organism evidence="3 4">
    <name type="scientific">Alistipes putredinis DSM 17216</name>
    <dbReference type="NCBI Taxonomy" id="445970"/>
    <lineage>
        <taxon>Bacteria</taxon>
        <taxon>Pseudomonadati</taxon>
        <taxon>Bacteroidota</taxon>
        <taxon>Bacteroidia</taxon>
        <taxon>Bacteroidales</taxon>
        <taxon>Rikenellaceae</taxon>
        <taxon>Alistipes</taxon>
    </lineage>
</organism>
<dbReference type="eggNOG" id="ENOG50333TK">
    <property type="taxonomic scope" value="Bacteria"/>
</dbReference>
<evidence type="ECO:0000313" key="3">
    <source>
        <dbReference type="EMBL" id="EDS03200.1"/>
    </source>
</evidence>
<sequence>MKKILLLCCTLFAATICLAAKEVKITVIPSDAKIYIDGNYAADGITTATLKKKDGFIVVKFEREGYVTLETKIFTTDKRKAVSYTMRRDAFFDVSVASGLVNKYFSVKISKDLYTVDESGKRNTELAWKMIHQVILNYFDEIQTTDMASGFIQTPWLYKSFPEADKQIRTRVSVKESNLGGDLTFQIKISSEVAPLIASQRDESFQEIDRIVKDLEPMISEFQARLGKL</sequence>
<evidence type="ECO:0000313" key="4">
    <source>
        <dbReference type="Proteomes" id="UP000005819"/>
    </source>
</evidence>
<reference evidence="3" key="2">
    <citation type="submission" date="2013-09" db="EMBL/GenBank/DDBJ databases">
        <title>Draft genome sequence of Alistipes putredinis (DSM 17216).</title>
        <authorList>
            <person name="Sudarsanam P."/>
            <person name="Ley R."/>
            <person name="Guruge J."/>
            <person name="Turnbaugh P.J."/>
            <person name="Mahowald M."/>
            <person name="Liep D."/>
            <person name="Gordon J."/>
        </authorList>
    </citation>
    <scope>NUCLEOTIDE SEQUENCE</scope>
    <source>
        <strain evidence="3">DSM 17216</strain>
    </source>
</reference>
<keyword evidence="4" id="KW-1185">Reference proteome</keyword>
<dbReference type="EMBL" id="ABFK02000020">
    <property type="protein sequence ID" value="EDS03200.1"/>
    <property type="molecule type" value="Genomic_DNA"/>
</dbReference>
<keyword evidence="1" id="KW-0732">Signal</keyword>
<protein>
    <recommendedName>
        <fullName evidence="2">PEGA domain-containing protein</fullName>
    </recommendedName>
</protein>
<dbReference type="AlphaFoldDB" id="B0N014"/>
<dbReference type="RefSeq" id="WP_004328788.1">
    <property type="nucleotide sequence ID" value="NZ_DS499577.1"/>
</dbReference>
<evidence type="ECO:0000259" key="2">
    <source>
        <dbReference type="Pfam" id="PF08308"/>
    </source>
</evidence>
<feature type="chain" id="PRO_5002750635" description="PEGA domain-containing protein" evidence="1">
    <location>
        <begin position="20"/>
        <end position="229"/>
    </location>
</feature>
<proteinExistence type="predicted"/>
<evidence type="ECO:0000256" key="1">
    <source>
        <dbReference type="SAM" id="SignalP"/>
    </source>
</evidence>
<dbReference type="Proteomes" id="UP000005819">
    <property type="component" value="Unassembled WGS sequence"/>
</dbReference>
<feature type="signal peptide" evidence="1">
    <location>
        <begin position="1"/>
        <end position="19"/>
    </location>
</feature>
<comment type="caution">
    <text evidence="3">The sequence shown here is derived from an EMBL/GenBank/DDBJ whole genome shotgun (WGS) entry which is preliminary data.</text>
</comment>
<accession>B0N014</accession>
<reference evidence="3" key="1">
    <citation type="submission" date="2007-10" db="EMBL/GenBank/DDBJ databases">
        <authorList>
            <person name="Fulton L."/>
            <person name="Clifton S."/>
            <person name="Fulton B."/>
            <person name="Xu J."/>
            <person name="Minx P."/>
            <person name="Pepin K.H."/>
            <person name="Johnson M."/>
            <person name="Thiruvilangam P."/>
            <person name="Bhonagiri V."/>
            <person name="Nash W.E."/>
            <person name="Mardis E.R."/>
            <person name="Wilson R.K."/>
        </authorList>
    </citation>
    <scope>NUCLEOTIDE SEQUENCE [LARGE SCALE GENOMIC DNA]</scope>
    <source>
        <strain evidence="3">DSM 17216</strain>
    </source>
</reference>
<dbReference type="Pfam" id="PF08308">
    <property type="entry name" value="PEGA"/>
    <property type="match status" value="1"/>
</dbReference>
<dbReference type="GeneID" id="73803102"/>
<feature type="domain" description="PEGA" evidence="2">
    <location>
        <begin position="22"/>
        <end position="84"/>
    </location>
</feature>
<dbReference type="InterPro" id="IPR013229">
    <property type="entry name" value="PEGA"/>
</dbReference>
<dbReference type="OrthoDB" id="1121354at2"/>
<dbReference type="HOGENOM" id="CLU_1193454_0_0_10"/>
<gene>
    <name evidence="3" type="ORF">ALIPUT_02740</name>
</gene>
<name>B0N014_9BACT</name>